<evidence type="ECO:0000313" key="2">
    <source>
        <dbReference type="EMBL" id="TQV68243.1"/>
    </source>
</evidence>
<reference evidence="2 3" key="1">
    <citation type="submission" date="2019-06" db="EMBL/GenBank/DDBJ databases">
        <title>Whole genome sequence for Cellvibrionaceae sp. R142.</title>
        <authorList>
            <person name="Wang G."/>
        </authorList>
    </citation>
    <scope>NUCLEOTIDE SEQUENCE [LARGE SCALE GENOMIC DNA]</scope>
    <source>
        <strain evidence="2 3">R142</strain>
    </source>
</reference>
<accession>A0A545STE0</accession>
<organism evidence="2 3">
    <name type="scientific">Exilibacterium tricleocarpae</name>
    <dbReference type="NCBI Taxonomy" id="2591008"/>
    <lineage>
        <taxon>Bacteria</taxon>
        <taxon>Pseudomonadati</taxon>
        <taxon>Pseudomonadota</taxon>
        <taxon>Gammaproteobacteria</taxon>
        <taxon>Cellvibrionales</taxon>
        <taxon>Cellvibrionaceae</taxon>
        <taxon>Exilibacterium</taxon>
    </lineage>
</organism>
<dbReference type="EMBL" id="VHSG01000028">
    <property type="protein sequence ID" value="TQV68243.1"/>
    <property type="molecule type" value="Genomic_DNA"/>
</dbReference>
<keyword evidence="1 2" id="KW-0812">Transmembrane</keyword>
<gene>
    <name evidence="2" type="ORF">FKG94_23380</name>
</gene>
<dbReference type="RefSeq" id="WP_142929375.1">
    <property type="nucleotide sequence ID" value="NZ_ML660106.1"/>
</dbReference>
<keyword evidence="1" id="KW-0472">Membrane</keyword>
<protein>
    <submittedName>
        <fullName evidence="2">Transmembrane anchor protein</fullName>
    </submittedName>
</protein>
<evidence type="ECO:0000313" key="3">
    <source>
        <dbReference type="Proteomes" id="UP000319732"/>
    </source>
</evidence>
<comment type="caution">
    <text evidence="2">The sequence shown here is derived from an EMBL/GenBank/DDBJ whole genome shotgun (WGS) entry which is preliminary data.</text>
</comment>
<keyword evidence="1" id="KW-1133">Transmembrane helix</keyword>
<proteinExistence type="predicted"/>
<name>A0A545STE0_9GAMM</name>
<keyword evidence="3" id="KW-1185">Reference proteome</keyword>
<dbReference type="AlphaFoldDB" id="A0A545STE0"/>
<feature type="transmembrane region" description="Helical" evidence="1">
    <location>
        <begin position="21"/>
        <end position="40"/>
    </location>
</feature>
<dbReference type="OrthoDB" id="952847at2"/>
<dbReference type="Proteomes" id="UP000319732">
    <property type="component" value="Unassembled WGS sequence"/>
</dbReference>
<sequence length="221" mass="23297">MYNTDLPERQDLPTSAQLLRSTLIALGVAIALLITAILPAEYGVDPTGIGRTLGLTEMGEIKVQLAEEAASEAAGRAELVETTAPPVTTKDIEAAPVPAAIAPEVAAAETTDADAPQWTDTVSLTLEPGAAAEIKLIMNKGATADYEWSVSAGHLNSDLHGNGTEGQSVSYRKGRAETVDADALTAAFDGAHGWFWRNRSDVAVEVTLKVRGDYTQVKRVL</sequence>
<evidence type="ECO:0000256" key="1">
    <source>
        <dbReference type="SAM" id="Phobius"/>
    </source>
</evidence>